<reference evidence="3" key="2">
    <citation type="submission" date="2023-04" db="EMBL/GenBank/DDBJ databases">
        <authorList>
            <person name="Bruccoleri R.E."/>
            <person name="Oakeley E.J."/>
            <person name="Faust A.-M."/>
            <person name="Dessus-Babus S."/>
            <person name="Altorfer M."/>
            <person name="Burckhardt D."/>
            <person name="Oertli M."/>
            <person name="Naumann U."/>
            <person name="Petersen F."/>
            <person name="Wong J."/>
        </authorList>
    </citation>
    <scope>NUCLEOTIDE SEQUENCE</scope>
    <source>
        <strain evidence="3">GSM-AAB239-AS_SAM_17_03QT</strain>
        <tissue evidence="3">Leaf</tissue>
    </source>
</reference>
<dbReference type="PANTHER" id="PTHR46039:SF5">
    <property type="entry name" value="SUCROSE-PHOSPHATE SYNTHASE 3-RELATED"/>
    <property type="match status" value="1"/>
</dbReference>
<dbReference type="PANTHER" id="PTHR46039">
    <property type="entry name" value="SUCROSE-PHOSPHATE SYNTHASE 3-RELATED"/>
    <property type="match status" value="1"/>
</dbReference>
<keyword evidence="1" id="KW-0328">Glycosyltransferase</keyword>
<dbReference type="InterPro" id="IPR044161">
    <property type="entry name" value="SPS"/>
</dbReference>
<evidence type="ECO:0000313" key="3">
    <source>
        <dbReference type="EMBL" id="KAJ6840892.1"/>
    </source>
</evidence>
<evidence type="ECO:0000313" key="4">
    <source>
        <dbReference type="Proteomes" id="UP001140949"/>
    </source>
</evidence>
<dbReference type="SUPFAM" id="SSF53756">
    <property type="entry name" value="UDP-Glycosyltransferase/glycogen phosphorylase"/>
    <property type="match status" value="1"/>
</dbReference>
<protein>
    <submittedName>
        <fullName evidence="3">Sucrose-phosphate synthase 2</fullName>
    </submittedName>
</protein>
<sequence>MVATENGGPVDIHRALNNGLLIDPHDHKAIADALSKLVADKAQWLECRKNGFRNIHLFSWPEHCRTYLTRVAACRMRHPQWQTDTPTDEIAVEESLGDSLTDFQETSLRLSIDGEKGSLNGSTDYDLEEVDEVTEGGPELQDQVKCILNKIKKHSPNQGIDSTKKQDEILGHTVSKYPLLRRRRRLFVIALDCYNDKGEPMKKMLELIKEVFRAIRSDIQMSRISGFALSTAMPISETLELLRSGKIKPTDFDALICSSGSECITRAQLSAWMQMGS</sequence>
<keyword evidence="4" id="KW-1185">Reference proteome</keyword>
<dbReference type="GO" id="GO:0016757">
    <property type="term" value="F:glycosyltransferase activity"/>
    <property type="evidence" value="ECO:0007669"/>
    <property type="project" value="UniProtKB-KW"/>
</dbReference>
<evidence type="ECO:0000256" key="2">
    <source>
        <dbReference type="ARBA" id="ARBA00022679"/>
    </source>
</evidence>
<gene>
    <name evidence="3" type="ORF">M6B38_119125</name>
</gene>
<comment type="caution">
    <text evidence="3">The sequence shown here is derived from an EMBL/GenBank/DDBJ whole genome shotgun (WGS) entry which is preliminary data.</text>
</comment>
<reference evidence="3" key="1">
    <citation type="journal article" date="2023" name="GigaByte">
        <title>Genome assembly of the bearded iris, Iris pallida Lam.</title>
        <authorList>
            <person name="Bruccoleri R.E."/>
            <person name="Oakeley E.J."/>
            <person name="Faust A.M.E."/>
            <person name="Altorfer M."/>
            <person name="Dessus-Babus S."/>
            <person name="Burckhardt D."/>
            <person name="Oertli M."/>
            <person name="Naumann U."/>
            <person name="Petersen F."/>
            <person name="Wong J."/>
        </authorList>
    </citation>
    <scope>NUCLEOTIDE SEQUENCE</scope>
    <source>
        <strain evidence="3">GSM-AAB239-AS_SAM_17_03QT</strain>
    </source>
</reference>
<evidence type="ECO:0000256" key="1">
    <source>
        <dbReference type="ARBA" id="ARBA00022676"/>
    </source>
</evidence>
<dbReference type="Proteomes" id="UP001140949">
    <property type="component" value="Unassembled WGS sequence"/>
</dbReference>
<name>A0AAX6HJJ7_IRIPA</name>
<proteinExistence type="predicted"/>
<organism evidence="3 4">
    <name type="scientific">Iris pallida</name>
    <name type="common">Sweet iris</name>
    <dbReference type="NCBI Taxonomy" id="29817"/>
    <lineage>
        <taxon>Eukaryota</taxon>
        <taxon>Viridiplantae</taxon>
        <taxon>Streptophyta</taxon>
        <taxon>Embryophyta</taxon>
        <taxon>Tracheophyta</taxon>
        <taxon>Spermatophyta</taxon>
        <taxon>Magnoliopsida</taxon>
        <taxon>Liliopsida</taxon>
        <taxon>Asparagales</taxon>
        <taxon>Iridaceae</taxon>
        <taxon>Iridoideae</taxon>
        <taxon>Irideae</taxon>
        <taxon>Iris</taxon>
    </lineage>
</organism>
<dbReference type="AlphaFoldDB" id="A0AAX6HJJ7"/>
<keyword evidence="2" id="KW-0808">Transferase</keyword>
<dbReference type="EMBL" id="JANAVB010009196">
    <property type="protein sequence ID" value="KAJ6840892.1"/>
    <property type="molecule type" value="Genomic_DNA"/>
</dbReference>
<accession>A0AAX6HJJ7</accession>
<dbReference type="Gene3D" id="3.40.50.2000">
    <property type="entry name" value="Glycogen Phosphorylase B"/>
    <property type="match status" value="1"/>
</dbReference>